<dbReference type="EMBL" id="JAUKPO010000021">
    <property type="protein sequence ID" value="MDO1449695.1"/>
    <property type="molecule type" value="Genomic_DNA"/>
</dbReference>
<comment type="caution">
    <text evidence="1">The sequence shown here is derived from an EMBL/GenBank/DDBJ whole genome shotgun (WGS) entry which is preliminary data.</text>
</comment>
<keyword evidence="2" id="KW-1185">Reference proteome</keyword>
<organism evidence="1 2">
    <name type="scientific">Rhodocytophaga aerolata</name>
    <dbReference type="NCBI Taxonomy" id="455078"/>
    <lineage>
        <taxon>Bacteria</taxon>
        <taxon>Pseudomonadati</taxon>
        <taxon>Bacteroidota</taxon>
        <taxon>Cytophagia</taxon>
        <taxon>Cytophagales</taxon>
        <taxon>Rhodocytophagaceae</taxon>
        <taxon>Rhodocytophaga</taxon>
    </lineage>
</organism>
<dbReference type="RefSeq" id="WP_302040498.1">
    <property type="nucleotide sequence ID" value="NZ_JAUKPO010000021.1"/>
</dbReference>
<accession>A0ABT8RFX2</accession>
<proteinExistence type="predicted"/>
<dbReference type="PROSITE" id="PS51257">
    <property type="entry name" value="PROKAR_LIPOPROTEIN"/>
    <property type="match status" value="1"/>
</dbReference>
<name>A0ABT8RFX2_9BACT</name>
<sequence length="167" mass="18895">MARWKLLKGNIWVVTGLLLLASCKHTLLDWNPTPVTDTDDVEIVCNASEGNKGLLNYEGPVYIHVGLITSKSTHKNDWRYVKFNWGSRQREAEATPAGKNKWTYSIKNIRSFFDVAADEQIIKLAILFRSGACIDVYCKTLRNADGSDMYIPIEDKTAVIQSQTVRK</sequence>
<evidence type="ECO:0000313" key="1">
    <source>
        <dbReference type="EMBL" id="MDO1449695.1"/>
    </source>
</evidence>
<evidence type="ECO:0008006" key="3">
    <source>
        <dbReference type="Google" id="ProtNLM"/>
    </source>
</evidence>
<protein>
    <recommendedName>
        <fullName evidence="3">Lipoprotein</fullName>
    </recommendedName>
</protein>
<reference evidence="1" key="1">
    <citation type="submission" date="2023-07" db="EMBL/GenBank/DDBJ databases">
        <title>The genome sequence of Rhodocytophaga aerolata KACC 12507.</title>
        <authorList>
            <person name="Zhang X."/>
        </authorList>
    </citation>
    <scope>NUCLEOTIDE SEQUENCE</scope>
    <source>
        <strain evidence="1">KACC 12507</strain>
    </source>
</reference>
<dbReference type="Proteomes" id="UP001168528">
    <property type="component" value="Unassembled WGS sequence"/>
</dbReference>
<gene>
    <name evidence="1" type="ORF">Q0590_25685</name>
</gene>
<evidence type="ECO:0000313" key="2">
    <source>
        <dbReference type="Proteomes" id="UP001168528"/>
    </source>
</evidence>